<feature type="transmembrane region" description="Helical" evidence="9">
    <location>
        <begin position="91"/>
        <end position="113"/>
    </location>
</feature>
<accession>A0A378UJ38</accession>
<keyword evidence="3" id="KW-1003">Cell membrane</keyword>
<keyword evidence="5 9" id="KW-0812">Transmembrane</keyword>
<keyword evidence="2 9" id="KW-0813">Transport</keyword>
<keyword evidence="12" id="KW-1185">Reference proteome</keyword>
<sequence length="173" mass="19188">MSLSLLNRLDSRLARGEQWLLVLFCGLLALIMITQVVLRYFFDAPLFWAEEICAQLLAFITAFGLAYLTHTRQHICIDFAVNALGTKSRKTVMLLTDILLLALTAVLCFYAWAWVLRPEVQAEVSGTTGLPRWHTFAALPLALTLLCFHQFAATANRCAGNAPATAHHEPTGV</sequence>
<evidence type="ECO:0000256" key="5">
    <source>
        <dbReference type="ARBA" id="ARBA00022692"/>
    </source>
</evidence>
<dbReference type="InterPro" id="IPR055348">
    <property type="entry name" value="DctQ"/>
</dbReference>
<evidence type="ECO:0000256" key="4">
    <source>
        <dbReference type="ARBA" id="ARBA00022519"/>
    </source>
</evidence>
<feature type="transmembrane region" description="Helical" evidence="9">
    <location>
        <begin position="133"/>
        <end position="152"/>
    </location>
</feature>
<dbReference type="PANTHER" id="PTHR35011">
    <property type="entry name" value="2,3-DIKETO-L-GULONATE TRAP TRANSPORTER SMALL PERMEASE PROTEIN YIAM"/>
    <property type="match status" value="1"/>
</dbReference>
<evidence type="ECO:0000259" key="10">
    <source>
        <dbReference type="Pfam" id="PF04290"/>
    </source>
</evidence>
<protein>
    <recommendedName>
        <fullName evidence="9">TRAP transporter small permease protein</fullName>
    </recommendedName>
</protein>
<dbReference type="Pfam" id="PF04290">
    <property type="entry name" value="DctQ"/>
    <property type="match status" value="1"/>
</dbReference>
<organism evidence="11 12">
    <name type="scientific">Bergeriella denitrificans</name>
    <name type="common">Neisseria denitrificans</name>
    <dbReference type="NCBI Taxonomy" id="494"/>
    <lineage>
        <taxon>Bacteria</taxon>
        <taxon>Pseudomonadati</taxon>
        <taxon>Pseudomonadota</taxon>
        <taxon>Betaproteobacteria</taxon>
        <taxon>Neisseriales</taxon>
        <taxon>Neisseriaceae</taxon>
        <taxon>Bergeriella</taxon>
    </lineage>
</organism>
<reference evidence="11 12" key="1">
    <citation type="submission" date="2018-06" db="EMBL/GenBank/DDBJ databases">
        <authorList>
            <consortium name="Pathogen Informatics"/>
            <person name="Doyle S."/>
        </authorList>
    </citation>
    <scope>NUCLEOTIDE SEQUENCE [LARGE SCALE GENOMIC DNA]</scope>
    <source>
        <strain evidence="11 12">NCTC10295</strain>
    </source>
</reference>
<dbReference type="GO" id="GO:0015740">
    <property type="term" value="P:C4-dicarboxylate transport"/>
    <property type="evidence" value="ECO:0007669"/>
    <property type="project" value="TreeGrafter"/>
</dbReference>
<gene>
    <name evidence="11" type="primary">siaT_1</name>
    <name evidence="11" type="ORF">NCTC10295_01957</name>
</gene>
<evidence type="ECO:0000313" key="12">
    <source>
        <dbReference type="Proteomes" id="UP000254651"/>
    </source>
</evidence>
<comment type="subcellular location">
    <subcellularLocation>
        <location evidence="1 9">Cell inner membrane</location>
        <topology evidence="1 9">Multi-pass membrane protein</topology>
    </subcellularLocation>
</comment>
<keyword evidence="7 9" id="KW-0472">Membrane</keyword>
<evidence type="ECO:0000256" key="3">
    <source>
        <dbReference type="ARBA" id="ARBA00022475"/>
    </source>
</evidence>
<dbReference type="GO" id="GO:0005886">
    <property type="term" value="C:plasma membrane"/>
    <property type="evidence" value="ECO:0007669"/>
    <property type="project" value="UniProtKB-SubCell"/>
</dbReference>
<evidence type="ECO:0000256" key="7">
    <source>
        <dbReference type="ARBA" id="ARBA00023136"/>
    </source>
</evidence>
<name>A0A378UJ38_BERDE</name>
<comment type="subunit">
    <text evidence="9">The complex comprises the extracytoplasmic solute receptor protein and the two transmembrane proteins.</text>
</comment>
<evidence type="ECO:0000256" key="2">
    <source>
        <dbReference type="ARBA" id="ARBA00022448"/>
    </source>
</evidence>
<keyword evidence="4 9" id="KW-0997">Cell inner membrane</keyword>
<dbReference type="InterPro" id="IPR007387">
    <property type="entry name" value="TRAP_DctQ"/>
</dbReference>
<dbReference type="Proteomes" id="UP000254651">
    <property type="component" value="Unassembled WGS sequence"/>
</dbReference>
<dbReference type="RefSeq" id="WP_066078057.1">
    <property type="nucleotide sequence ID" value="NZ_CP181246.1"/>
</dbReference>
<feature type="domain" description="Tripartite ATP-independent periplasmic transporters DctQ component" evidence="10">
    <location>
        <begin position="28"/>
        <end position="157"/>
    </location>
</feature>
<evidence type="ECO:0000256" key="8">
    <source>
        <dbReference type="ARBA" id="ARBA00038436"/>
    </source>
</evidence>
<dbReference type="AlphaFoldDB" id="A0A378UJ38"/>
<evidence type="ECO:0000256" key="1">
    <source>
        <dbReference type="ARBA" id="ARBA00004429"/>
    </source>
</evidence>
<feature type="transmembrane region" description="Helical" evidence="9">
    <location>
        <begin position="20"/>
        <end position="42"/>
    </location>
</feature>
<evidence type="ECO:0000313" key="11">
    <source>
        <dbReference type="EMBL" id="STZ77150.1"/>
    </source>
</evidence>
<dbReference type="GO" id="GO:0022857">
    <property type="term" value="F:transmembrane transporter activity"/>
    <property type="evidence" value="ECO:0007669"/>
    <property type="project" value="UniProtKB-UniRule"/>
</dbReference>
<evidence type="ECO:0000256" key="9">
    <source>
        <dbReference type="RuleBase" id="RU369079"/>
    </source>
</evidence>
<keyword evidence="6 9" id="KW-1133">Transmembrane helix</keyword>
<evidence type="ECO:0000256" key="6">
    <source>
        <dbReference type="ARBA" id="ARBA00022989"/>
    </source>
</evidence>
<dbReference type="EMBL" id="UGQS01000002">
    <property type="protein sequence ID" value="STZ77150.1"/>
    <property type="molecule type" value="Genomic_DNA"/>
</dbReference>
<comment type="similarity">
    <text evidence="8 9">Belongs to the TRAP transporter small permease family.</text>
</comment>
<comment type="function">
    <text evidence="9">Part of the tripartite ATP-independent periplasmic (TRAP) transport system.</text>
</comment>
<feature type="transmembrane region" description="Helical" evidence="9">
    <location>
        <begin position="48"/>
        <end position="70"/>
    </location>
</feature>
<proteinExistence type="inferred from homology"/>
<dbReference type="PANTHER" id="PTHR35011:SF2">
    <property type="entry name" value="2,3-DIKETO-L-GULONATE TRAP TRANSPORTER SMALL PERMEASE PROTEIN YIAM"/>
    <property type="match status" value="1"/>
</dbReference>